<comment type="subcellular location">
    <subcellularLocation>
        <location evidence="1">Membrane</location>
        <topology evidence="1">Multi-pass membrane protein</topology>
    </subcellularLocation>
</comment>
<evidence type="ECO:0000313" key="7">
    <source>
        <dbReference type="EMBL" id="OZJ05341.1"/>
    </source>
</evidence>
<dbReference type="PANTHER" id="PTHR35814:SF1">
    <property type="entry name" value="GLUTATHIONE S-TRANSFERASE-RELATED"/>
    <property type="match status" value="1"/>
</dbReference>
<dbReference type="Proteomes" id="UP000242875">
    <property type="component" value="Unassembled WGS sequence"/>
</dbReference>
<evidence type="ECO:0000256" key="4">
    <source>
        <dbReference type="ARBA" id="ARBA00023136"/>
    </source>
</evidence>
<dbReference type="OrthoDB" id="2381376at2759"/>
<feature type="transmembrane region" description="Helical" evidence="6">
    <location>
        <begin position="622"/>
        <end position="642"/>
    </location>
</feature>
<name>A0A261Y419_9FUNG</name>
<keyword evidence="8" id="KW-1185">Reference proteome</keyword>
<feature type="transmembrane region" description="Helical" evidence="6">
    <location>
        <begin position="512"/>
        <end position="530"/>
    </location>
</feature>
<evidence type="ECO:0000256" key="1">
    <source>
        <dbReference type="ARBA" id="ARBA00004141"/>
    </source>
</evidence>
<dbReference type="InterPro" id="IPR035952">
    <property type="entry name" value="Rhomboid-like_sf"/>
</dbReference>
<feature type="region of interest" description="Disordered" evidence="5">
    <location>
        <begin position="875"/>
        <end position="899"/>
    </location>
</feature>
<dbReference type="EMBL" id="MVBO01000017">
    <property type="protein sequence ID" value="OZJ05341.1"/>
    <property type="molecule type" value="Genomic_DNA"/>
</dbReference>
<proteinExistence type="predicted"/>
<keyword evidence="2 6" id="KW-0812">Transmembrane</keyword>
<dbReference type="PANTHER" id="PTHR35814">
    <property type="match status" value="1"/>
</dbReference>
<dbReference type="SUPFAM" id="SSF144091">
    <property type="entry name" value="Rhomboid-like"/>
    <property type="match status" value="1"/>
</dbReference>
<feature type="transmembrane region" description="Helical" evidence="6">
    <location>
        <begin position="425"/>
        <end position="443"/>
    </location>
</feature>
<feature type="transmembrane region" description="Helical" evidence="6">
    <location>
        <begin position="737"/>
        <end position="756"/>
    </location>
</feature>
<feature type="transmembrane region" description="Helical" evidence="6">
    <location>
        <begin position="705"/>
        <end position="725"/>
    </location>
</feature>
<dbReference type="GO" id="GO:0016020">
    <property type="term" value="C:membrane"/>
    <property type="evidence" value="ECO:0007669"/>
    <property type="project" value="UniProtKB-SubCell"/>
</dbReference>
<feature type="compositionally biased region" description="Low complexity" evidence="5">
    <location>
        <begin position="876"/>
        <end position="889"/>
    </location>
</feature>
<keyword evidence="4 6" id="KW-0472">Membrane</keyword>
<evidence type="ECO:0000256" key="3">
    <source>
        <dbReference type="ARBA" id="ARBA00022989"/>
    </source>
</evidence>
<reference evidence="7 8" key="1">
    <citation type="journal article" date="2017" name="Mycologia">
        <title>Bifiguratus adelaidae, gen. et sp. nov., a new member of Mucoromycotina in endophytic and soil-dwelling habitats.</title>
        <authorList>
            <person name="Torres-Cruz T.J."/>
            <person name="Billingsley Tobias T.L."/>
            <person name="Almatruk M."/>
            <person name="Hesse C."/>
            <person name="Kuske C.R."/>
            <person name="Desiro A."/>
            <person name="Benucci G.M."/>
            <person name="Bonito G."/>
            <person name="Stajich J.E."/>
            <person name="Dunlap C."/>
            <person name="Arnold A.E."/>
            <person name="Porras-Alfaro A."/>
        </authorList>
    </citation>
    <scope>NUCLEOTIDE SEQUENCE [LARGE SCALE GENOMIC DNA]</scope>
    <source>
        <strain evidence="7 8">AZ0501</strain>
    </source>
</reference>
<dbReference type="Gene3D" id="1.20.1540.10">
    <property type="entry name" value="Rhomboid-like"/>
    <property type="match status" value="1"/>
</dbReference>
<evidence type="ECO:0000256" key="2">
    <source>
        <dbReference type="ARBA" id="ARBA00022692"/>
    </source>
</evidence>
<dbReference type="SUPFAM" id="SSF58113">
    <property type="entry name" value="Apolipoprotein A-I"/>
    <property type="match status" value="1"/>
</dbReference>
<keyword evidence="3 6" id="KW-1133">Transmembrane helix</keyword>
<dbReference type="AlphaFoldDB" id="A0A261Y419"/>
<gene>
    <name evidence="7" type="ORF">BZG36_01574</name>
</gene>
<organism evidence="7 8">
    <name type="scientific">Bifiguratus adelaidae</name>
    <dbReference type="NCBI Taxonomy" id="1938954"/>
    <lineage>
        <taxon>Eukaryota</taxon>
        <taxon>Fungi</taxon>
        <taxon>Fungi incertae sedis</taxon>
        <taxon>Mucoromycota</taxon>
        <taxon>Mucoromycotina</taxon>
        <taxon>Endogonomycetes</taxon>
        <taxon>Endogonales</taxon>
        <taxon>Endogonales incertae sedis</taxon>
        <taxon>Bifiguratus</taxon>
    </lineage>
</organism>
<evidence type="ECO:0000313" key="8">
    <source>
        <dbReference type="Proteomes" id="UP000242875"/>
    </source>
</evidence>
<sequence length="899" mass="100178">MAADKTETITKVVAGPKETVDVFVVHHIADIPNDKGLYSRLTSRMREAGDNIIHRLQAGAPKRRASIHDKKEDLDDAVDDIKQAVKQQVFEVEHSLEDLLEDVEEGFDRATRSAMSIGHEATRDARHVTRSVKNAAAAATEGAKDIAEGFYENADKIFRGSKRRASHFERGAERFAHDLSEDAKDKAQELGDDVEDSVHDMKRRGSKIWRDAQGRVRKGSHDAHQYAHDVKEGVKRSARDKFEDARGFGDAIRHDIHERARAAHDRADAYKQEAWRQSGQAQSYIGSIQDYITNWFSEAKQKARENLENRREGEAQPFFIASEADQKRLTSENVKALHGEGEFARVASPQYQADGSISHDFSNLDAKIQGDLQRARKYWSGRKHEIASSVRSKFGLSPSERHWMSLSGPHTLGEAYNDPHAPLTGFYGALMLLYALVLGYRLWQQRTKTNIYVGDGTIQAGQAQAQTLITKSTSRAETTKGSKKTDRTAEITEVPSLPAQSEYSELTRLNDAFSSFAITAPLSILLTGLLELNHFAPSLIHYMYLTLILSVLLTFEFGLLSKDESSIAEPQLYSVLGYCSWNDLCTRFLVLAMSQQSRNPSEGTLQWPELVKAQVKAYVERIPLVTAVTSTTVLLICFLSEITQTSLDAFTLDAQAVLTKLQVWRLATWPFLSYNLLDAVINSLIFLLVCAAVERSMGSLPLLGYLLQVATLLPALLFLVFSQFVRMVSGGWGHVPMYGLNYWILSIIAFNVSKAFKAGGQELESLMASFRQPWLITLWALFIINLLFTPVMIPSYALVILCAYLDAFGYLSRIRPSVDSFARLEEIPVGARLAQQPRFVTIDAATGSFLPLFNAQNATMPGGWTFVASSDTSFVNTSDTPNPTPTSDSFPGTPRRLNS</sequence>
<protein>
    <submittedName>
        <fullName evidence="7">Uncharacterized protein</fullName>
    </submittedName>
</protein>
<evidence type="ECO:0000256" key="5">
    <source>
        <dbReference type="SAM" id="MobiDB-lite"/>
    </source>
</evidence>
<feature type="transmembrane region" description="Helical" evidence="6">
    <location>
        <begin position="542"/>
        <end position="560"/>
    </location>
</feature>
<evidence type="ECO:0000256" key="6">
    <source>
        <dbReference type="SAM" id="Phobius"/>
    </source>
</evidence>
<accession>A0A261Y419</accession>
<comment type="caution">
    <text evidence="7">The sequence shown here is derived from an EMBL/GenBank/DDBJ whole genome shotgun (WGS) entry which is preliminary data.</text>
</comment>
<feature type="transmembrane region" description="Helical" evidence="6">
    <location>
        <begin position="671"/>
        <end position="693"/>
    </location>
</feature>
<feature type="transmembrane region" description="Helical" evidence="6">
    <location>
        <begin position="768"/>
        <end position="787"/>
    </location>
</feature>